<feature type="signal peptide" evidence="1">
    <location>
        <begin position="1"/>
        <end position="17"/>
    </location>
</feature>
<dbReference type="PANTHER" id="PTHR22538:SF1">
    <property type="entry name" value="VWFD DOMAIN-CONTAINING PROTEIN"/>
    <property type="match status" value="1"/>
</dbReference>
<gene>
    <name evidence="2" type="ORF">PHMEG_00025529</name>
</gene>
<keyword evidence="3" id="KW-1185">Reference proteome</keyword>
<dbReference type="PANTHER" id="PTHR22538">
    <property type="entry name" value="CILIA- AND FLAGELLA-ASSOCIATED PROTEIN 74"/>
    <property type="match status" value="1"/>
</dbReference>
<dbReference type="EMBL" id="NBNE01005907">
    <property type="protein sequence ID" value="OWZ02840.1"/>
    <property type="molecule type" value="Genomic_DNA"/>
</dbReference>
<evidence type="ECO:0000256" key="1">
    <source>
        <dbReference type="SAM" id="SignalP"/>
    </source>
</evidence>
<dbReference type="OrthoDB" id="128406at2759"/>
<evidence type="ECO:0000313" key="3">
    <source>
        <dbReference type="Proteomes" id="UP000198211"/>
    </source>
</evidence>
<evidence type="ECO:0000313" key="2">
    <source>
        <dbReference type="EMBL" id="OWZ02840.1"/>
    </source>
</evidence>
<proteinExistence type="predicted"/>
<accession>A0A225VED2</accession>
<dbReference type="Proteomes" id="UP000198211">
    <property type="component" value="Unassembled WGS sequence"/>
</dbReference>
<reference evidence="3" key="1">
    <citation type="submission" date="2017-03" db="EMBL/GenBank/DDBJ databases">
        <title>Phytopthora megakarya and P. palmivora, two closely related causual agents of cacao black pod achieved similar genome size and gene model numbers by different mechanisms.</title>
        <authorList>
            <person name="Ali S."/>
            <person name="Shao J."/>
            <person name="Larry D.J."/>
            <person name="Kronmiller B."/>
            <person name="Shen D."/>
            <person name="Strem M.D."/>
            <person name="Melnick R.L."/>
            <person name="Guiltinan M.J."/>
            <person name="Tyler B.M."/>
            <person name="Meinhardt L.W."/>
            <person name="Bailey B.A."/>
        </authorList>
    </citation>
    <scope>NUCLEOTIDE SEQUENCE [LARGE SCALE GENOMIC DNA]</scope>
    <source>
        <strain evidence="3">zdho120</strain>
    </source>
</reference>
<dbReference type="AlphaFoldDB" id="A0A225VED2"/>
<name>A0A225VED2_9STRA</name>
<comment type="caution">
    <text evidence="2">The sequence shown here is derived from an EMBL/GenBank/DDBJ whole genome shotgun (WGS) entry which is preliminary data.</text>
</comment>
<sequence length="199" mass="21803">MLSFTLIHAITFAFAAAIEVHIQNVSNWPSLRFDFTLKRSSMAIFGQSSFSMFANPVLSDSNSRVVYDTFATISDGSATYNYTLVDGISIISKSSVENKTMTSFTCLGSESGNLPPVNAIVTALNEATTVVESDTSTRCSSGKMYKVSINNIDFSLCTFGSSGFKLYGNDMNIAVEYMDLPVNIIIRYVDAKHRYRPAP</sequence>
<protein>
    <submittedName>
        <fullName evidence="2">Uncharacterized protein</fullName>
    </submittedName>
</protein>
<organism evidence="2 3">
    <name type="scientific">Phytophthora megakarya</name>
    <dbReference type="NCBI Taxonomy" id="4795"/>
    <lineage>
        <taxon>Eukaryota</taxon>
        <taxon>Sar</taxon>
        <taxon>Stramenopiles</taxon>
        <taxon>Oomycota</taxon>
        <taxon>Peronosporomycetes</taxon>
        <taxon>Peronosporales</taxon>
        <taxon>Peronosporaceae</taxon>
        <taxon>Phytophthora</taxon>
    </lineage>
</organism>
<keyword evidence="1" id="KW-0732">Signal</keyword>
<feature type="chain" id="PRO_5012533523" evidence="1">
    <location>
        <begin position="18"/>
        <end position="199"/>
    </location>
</feature>